<evidence type="ECO:0000313" key="12">
    <source>
        <dbReference type="EMBL" id="KAF0852416.1"/>
    </source>
</evidence>
<dbReference type="SUPFAM" id="SSF103506">
    <property type="entry name" value="Mitochondrial carrier"/>
    <property type="match status" value="1"/>
</dbReference>
<dbReference type="OrthoDB" id="269120at2759"/>
<evidence type="ECO:0000256" key="11">
    <source>
        <dbReference type="SAM" id="Phobius"/>
    </source>
</evidence>
<dbReference type="EMBL" id="VRVR01000038">
    <property type="protein sequence ID" value="KAF0852416.1"/>
    <property type="molecule type" value="Genomic_DNA"/>
</dbReference>
<feature type="transmembrane region" description="Helical" evidence="11">
    <location>
        <begin position="286"/>
        <end position="305"/>
    </location>
</feature>
<comment type="caution">
    <text evidence="12">The sequence shown here is derived from an EMBL/GenBank/DDBJ whole genome shotgun (WGS) entry which is preliminary data.</text>
</comment>
<comment type="subcellular location">
    <subcellularLocation>
        <location evidence="1">Mitochondrion inner membrane</location>
        <topology evidence="1">Multi-pass membrane protein</topology>
    </subcellularLocation>
</comment>
<dbReference type="InterPro" id="IPR049562">
    <property type="entry name" value="SLC25A33/36-like"/>
</dbReference>
<reference evidence="12" key="1">
    <citation type="submission" date="2019-09" db="EMBL/GenBank/DDBJ databases">
        <title>The Mitochondrial Proteome of the Jakobid, Andalucia godoyi, a Protist With the Most Gene-Rich and Bacteria-Like Mitochondrial Genome.</title>
        <authorList>
            <person name="Gray M.W."/>
            <person name="Burger G."/>
            <person name="Derelle R."/>
            <person name="Klimes V."/>
            <person name="Leger M."/>
            <person name="Sarrasin M."/>
            <person name="Vlcek C."/>
            <person name="Roger A.J."/>
            <person name="Elias M."/>
            <person name="Lang B.F."/>
        </authorList>
    </citation>
    <scope>NUCLEOTIDE SEQUENCE</scope>
    <source>
        <strain evidence="12">And28</strain>
    </source>
</reference>
<keyword evidence="7" id="KW-0496">Mitochondrion</keyword>
<feature type="repeat" description="Solcar" evidence="9">
    <location>
        <begin position="213"/>
        <end position="303"/>
    </location>
</feature>
<dbReference type="AlphaFoldDB" id="A0A8K0AJV9"/>
<dbReference type="GO" id="GO:0005743">
    <property type="term" value="C:mitochondrial inner membrane"/>
    <property type="evidence" value="ECO:0007669"/>
    <property type="project" value="UniProtKB-SubCell"/>
</dbReference>
<organism evidence="12 13">
    <name type="scientific">Andalucia godoyi</name>
    <name type="common">Flagellate</name>
    <dbReference type="NCBI Taxonomy" id="505711"/>
    <lineage>
        <taxon>Eukaryota</taxon>
        <taxon>Discoba</taxon>
        <taxon>Jakobida</taxon>
        <taxon>Andalucina</taxon>
        <taxon>Andaluciidae</taxon>
        <taxon>Andalucia</taxon>
    </lineage>
</organism>
<keyword evidence="4" id="KW-0677">Repeat</keyword>
<keyword evidence="6 11" id="KW-1133">Transmembrane helix</keyword>
<evidence type="ECO:0000256" key="5">
    <source>
        <dbReference type="ARBA" id="ARBA00022792"/>
    </source>
</evidence>
<feature type="transmembrane region" description="Helical" evidence="11">
    <location>
        <begin position="12"/>
        <end position="32"/>
    </location>
</feature>
<keyword evidence="3 9" id="KW-0812">Transmembrane</keyword>
<evidence type="ECO:0000256" key="2">
    <source>
        <dbReference type="ARBA" id="ARBA00022448"/>
    </source>
</evidence>
<accession>A0A8K0AJV9</accession>
<dbReference type="Gene3D" id="1.50.40.10">
    <property type="entry name" value="Mitochondrial carrier domain"/>
    <property type="match status" value="2"/>
</dbReference>
<dbReference type="PANTHER" id="PTHR45829">
    <property type="entry name" value="MITOCHONDRIAL CARRIER PROTEIN RIM2"/>
    <property type="match status" value="1"/>
</dbReference>
<dbReference type="PROSITE" id="PS50920">
    <property type="entry name" value="SOLCAR"/>
    <property type="match status" value="3"/>
</dbReference>
<evidence type="ECO:0000256" key="4">
    <source>
        <dbReference type="ARBA" id="ARBA00022737"/>
    </source>
</evidence>
<dbReference type="Pfam" id="PF00153">
    <property type="entry name" value="Mito_carr"/>
    <property type="match status" value="3"/>
</dbReference>
<evidence type="ECO:0000256" key="1">
    <source>
        <dbReference type="ARBA" id="ARBA00004448"/>
    </source>
</evidence>
<dbReference type="PANTHER" id="PTHR45829:SF4">
    <property type="entry name" value="MITOCHONDRIAL CARRIER PROTEIN RIM2"/>
    <property type="match status" value="1"/>
</dbReference>
<feature type="repeat" description="Solcar" evidence="9">
    <location>
        <begin position="9"/>
        <end position="102"/>
    </location>
</feature>
<dbReference type="GO" id="GO:1990519">
    <property type="term" value="P:pyrimidine nucleotide import into mitochondrion"/>
    <property type="evidence" value="ECO:0007669"/>
    <property type="project" value="TreeGrafter"/>
</dbReference>
<evidence type="ECO:0000256" key="8">
    <source>
        <dbReference type="ARBA" id="ARBA00023136"/>
    </source>
</evidence>
<evidence type="ECO:0000256" key="10">
    <source>
        <dbReference type="RuleBase" id="RU000488"/>
    </source>
</evidence>
<protein>
    <submittedName>
        <fullName evidence="12">Mitochondrial solute carrier family 25 member 33/36</fullName>
    </submittedName>
</protein>
<gene>
    <name evidence="12" type="ORF">ANDGO_05927</name>
</gene>
<dbReference type="PRINTS" id="PR00926">
    <property type="entry name" value="MITOCARRIER"/>
</dbReference>
<keyword evidence="2 10" id="KW-0813">Transport</keyword>
<evidence type="ECO:0000256" key="6">
    <source>
        <dbReference type="ARBA" id="ARBA00022989"/>
    </source>
</evidence>
<dbReference type="InterPro" id="IPR002067">
    <property type="entry name" value="MCP"/>
</dbReference>
<keyword evidence="8 9" id="KW-0472">Membrane</keyword>
<evidence type="ECO:0000256" key="9">
    <source>
        <dbReference type="PROSITE-ProRule" id="PRU00282"/>
    </source>
</evidence>
<evidence type="ECO:0000256" key="7">
    <source>
        <dbReference type="ARBA" id="ARBA00023128"/>
    </source>
</evidence>
<sequence length="313" mass="34633">MSAVAQDSRDRVVTFVGGGLGGAVGAFMTNPLDVVRTRFQARVKSDVTQLAQTYRFATLHAVRLIAKTEGVPGLFRGLTPNLVGIVPSRSIYFATYSSTKGFLLQHYQKKENWITHALSACTASIVTSTAVNPIWVIKVRLQLQSTNSQLFGSGSQGQMYNGYLDAFSRIFREEGFRAFYKGLGASMLGISETVIQFLMYEKMRALVKERRDPTPVDNLFVGGLSKFCASSITYPHEVLRTRMREQRTHAGSLVKPMGLLQMSSFILKEEGLAAFYGGFGPHMLRVVPNTAIIFAVFELVVRVFGSSTMRDAR</sequence>
<keyword evidence="5" id="KW-0999">Mitochondrion inner membrane</keyword>
<dbReference type="InterPro" id="IPR023395">
    <property type="entry name" value="MCP_dom_sf"/>
</dbReference>
<keyword evidence="13" id="KW-1185">Reference proteome</keyword>
<dbReference type="Proteomes" id="UP000799049">
    <property type="component" value="Unassembled WGS sequence"/>
</dbReference>
<proteinExistence type="inferred from homology"/>
<dbReference type="InterPro" id="IPR018108">
    <property type="entry name" value="MCP_transmembrane"/>
</dbReference>
<dbReference type="GO" id="GO:0015218">
    <property type="term" value="F:pyrimidine nucleotide transmembrane transporter activity"/>
    <property type="evidence" value="ECO:0007669"/>
    <property type="project" value="InterPro"/>
</dbReference>
<evidence type="ECO:0000313" key="13">
    <source>
        <dbReference type="Proteomes" id="UP000799049"/>
    </source>
</evidence>
<feature type="repeat" description="Solcar" evidence="9">
    <location>
        <begin position="111"/>
        <end position="206"/>
    </location>
</feature>
<name>A0A8K0AJV9_ANDGO</name>
<evidence type="ECO:0000256" key="3">
    <source>
        <dbReference type="ARBA" id="ARBA00022692"/>
    </source>
</evidence>
<comment type="similarity">
    <text evidence="10">Belongs to the mitochondrial carrier (TC 2.A.29) family.</text>
</comment>